<reference evidence="1 2" key="1">
    <citation type="submission" date="2020-03" db="EMBL/GenBank/DDBJ databases">
        <authorList>
            <person name="Lai Q."/>
        </authorList>
    </citation>
    <scope>NUCLEOTIDE SEQUENCE [LARGE SCALE GENOMIC DNA]</scope>
    <source>
        <strain evidence="1 2">CCUG 25036</strain>
    </source>
</reference>
<evidence type="ECO:0000313" key="2">
    <source>
        <dbReference type="Proteomes" id="UP000490980"/>
    </source>
</evidence>
<dbReference type="AlphaFoldDB" id="A0A7X5UDV7"/>
<dbReference type="EMBL" id="JAARLZ010000014">
    <property type="protein sequence ID" value="NII08656.1"/>
    <property type="molecule type" value="Genomic_DNA"/>
</dbReference>
<dbReference type="InterPro" id="IPR007488">
    <property type="entry name" value="DUF535"/>
</dbReference>
<dbReference type="PANTHER" id="PTHR38785">
    <property type="entry name" value="HOMOLOG OF VIRK"/>
    <property type="match status" value="1"/>
</dbReference>
<name>A0A7X5UDV7_9GAMM</name>
<dbReference type="Proteomes" id="UP000490980">
    <property type="component" value="Unassembled WGS sequence"/>
</dbReference>
<comment type="caution">
    <text evidence="1">The sequence shown here is derived from an EMBL/GenBank/DDBJ whole genome shotgun (WGS) entry which is preliminary data.</text>
</comment>
<protein>
    <submittedName>
        <fullName evidence="1">DUF535 domain-containing protein</fullName>
    </submittedName>
</protein>
<dbReference type="PANTHER" id="PTHR38785:SF1">
    <property type="entry name" value="HOMOLOG OF VIRK"/>
    <property type="match status" value="1"/>
</dbReference>
<organism evidence="1 2">
    <name type="scientific">Luteibacter anthropi</name>
    <dbReference type="NCBI Taxonomy" id="564369"/>
    <lineage>
        <taxon>Bacteria</taxon>
        <taxon>Pseudomonadati</taxon>
        <taxon>Pseudomonadota</taxon>
        <taxon>Gammaproteobacteria</taxon>
        <taxon>Lysobacterales</taxon>
        <taxon>Rhodanobacteraceae</taxon>
        <taxon>Luteibacter</taxon>
    </lineage>
</organism>
<dbReference type="Pfam" id="PF04393">
    <property type="entry name" value="DUF535"/>
    <property type="match status" value="1"/>
</dbReference>
<evidence type="ECO:0000313" key="1">
    <source>
        <dbReference type="EMBL" id="NII08656.1"/>
    </source>
</evidence>
<proteinExistence type="predicted"/>
<keyword evidence="2" id="KW-1185">Reference proteome</keyword>
<sequence length="304" mass="34652">MQSLLRFARSLRGRASWHSKRIRGLSATLTYVGRSMVRFRRHDAWLALLESPDMAGLTSVDVTLLERYQHRYISRQWSRDRRLDVLRSHYEFAVARFPRELFDTLYRSRQIRLGRVELRDGSGLNLILKAPRLRDREGELSISLTDDNGLQISYASISFIDGGRSIVIGCLQGASNNAGRDAVRDFTKQCHGLRPKNLLLSMIRSLAEVYGVERVLGISNAAHPFGGRRDKIKADYDTFWLEAEGVAVEDGFYAMAPREPTRCASEVESKRRSEFRRREALRHQACALLVGAFGFRLENVSMAA</sequence>
<dbReference type="RefSeq" id="WP_166951900.1">
    <property type="nucleotide sequence ID" value="NZ_JAARLZ010000014.1"/>
</dbReference>
<accession>A0A7X5UDV7</accession>
<dbReference type="GO" id="GO:0006974">
    <property type="term" value="P:DNA damage response"/>
    <property type="evidence" value="ECO:0007669"/>
    <property type="project" value="TreeGrafter"/>
</dbReference>
<gene>
    <name evidence="1" type="ORF">HBF25_19905</name>
</gene>